<dbReference type="Proteomes" id="UP000192727">
    <property type="component" value="Chromosome"/>
</dbReference>
<proteinExistence type="predicted"/>
<accession>A0A1V0UT81</accession>
<reference evidence="1 2" key="1">
    <citation type="submission" date="2017-03" db="EMBL/GenBank/DDBJ databases">
        <title>Paenibacillus larvae genome sequencing.</title>
        <authorList>
            <person name="Dingman D.W."/>
        </authorList>
    </citation>
    <scope>NUCLEOTIDE SEQUENCE [LARGE SCALE GENOMIC DNA]</scope>
    <source>
        <strain evidence="1 2">SAG 10367</strain>
    </source>
</reference>
<sequence>MDWSRAKSILIIAFLLLNIVLGYQLLKGNGSGSDLPGDMLEETNKLLRSKNIQLNAVLPTDTPRLREITVTYNDQFKNEKVMLQQPIRLNAILSKFDQKESETITEIPKFDAYQHDPVSSKEGVYVLNQMYNQLPLFDVRLELDERGGEIVSYKQAYVDVQQGDRQKEEQKVIPAYVALRTLIEKYLLEGSTINDVRLGYHGQMFNSQVQYMVPYWRVTTGKGSVYYIHAFNGAVDAESKEPEKTIGTNGDKSER</sequence>
<dbReference type="GeneID" id="64221032"/>
<evidence type="ECO:0000313" key="2">
    <source>
        <dbReference type="Proteomes" id="UP000192727"/>
    </source>
</evidence>
<dbReference type="AlphaFoldDB" id="A0A1V0UT81"/>
<evidence type="ECO:0000313" key="1">
    <source>
        <dbReference type="EMBL" id="ARF68351.1"/>
    </source>
</evidence>
<dbReference type="Pfam" id="PF09648">
    <property type="entry name" value="YycI"/>
    <property type="match status" value="1"/>
</dbReference>
<dbReference type="RefSeq" id="WP_023482383.1">
    <property type="nucleotide sequence ID" value="NZ_CP019794.1"/>
</dbReference>
<dbReference type="EMBL" id="CP020557">
    <property type="protein sequence ID" value="ARF68351.1"/>
    <property type="molecule type" value="Genomic_DNA"/>
</dbReference>
<name>A0A1V0UT81_9BACL</name>
<organism evidence="1 2">
    <name type="scientific">Paenibacillus larvae subsp. pulvifaciens</name>
    <dbReference type="NCBI Taxonomy" id="1477"/>
    <lineage>
        <taxon>Bacteria</taxon>
        <taxon>Bacillati</taxon>
        <taxon>Bacillota</taxon>
        <taxon>Bacilli</taxon>
        <taxon>Bacillales</taxon>
        <taxon>Paenibacillaceae</taxon>
        <taxon>Paenibacillus</taxon>
    </lineage>
</organism>
<dbReference type="GO" id="GO:0016020">
    <property type="term" value="C:membrane"/>
    <property type="evidence" value="ECO:0007669"/>
    <property type="project" value="InterPro"/>
</dbReference>
<gene>
    <name evidence="1" type="ORF">B7C51_11850</name>
</gene>
<protein>
    <submittedName>
        <fullName evidence="1">Uncharacterized protein</fullName>
    </submittedName>
</protein>
<dbReference type="InterPro" id="IPR018604">
    <property type="entry name" value="YycI-like"/>
</dbReference>
<dbReference type="Gene3D" id="2.40.128.690">
    <property type="entry name" value="YycH protein, domain 3-like"/>
    <property type="match status" value="1"/>
</dbReference>